<comment type="caution">
    <text evidence="2">The sequence shown here is derived from an EMBL/GenBank/DDBJ whole genome shotgun (WGS) entry which is preliminary data.</text>
</comment>
<feature type="compositionally biased region" description="Basic and acidic residues" evidence="1">
    <location>
        <begin position="14"/>
        <end position="26"/>
    </location>
</feature>
<evidence type="ECO:0000313" key="3">
    <source>
        <dbReference type="Proteomes" id="UP001630127"/>
    </source>
</evidence>
<feature type="compositionally biased region" description="Polar residues" evidence="1">
    <location>
        <begin position="27"/>
        <end position="38"/>
    </location>
</feature>
<sequence length="123" mass="14177">MSSLKNVPRRAHKERFQPDEAKELQLKKSSNTSVSTDKNMPDYMKRETAASHWELEAGKSRVNDLEKLYMNMALKKSYRKQNIVKMRLSSQPARYTSGDKRESSEEAKLLSFQVSGMGMMNGR</sequence>
<keyword evidence="3" id="KW-1185">Reference proteome</keyword>
<protein>
    <submittedName>
        <fullName evidence="2">Uncharacterized protein</fullName>
    </submittedName>
</protein>
<feature type="region of interest" description="Disordered" evidence="1">
    <location>
        <begin position="1"/>
        <end position="42"/>
    </location>
</feature>
<evidence type="ECO:0000256" key="1">
    <source>
        <dbReference type="SAM" id="MobiDB-lite"/>
    </source>
</evidence>
<dbReference type="EMBL" id="JBJUIK010000003">
    <property type="protein sequence ID" value="KAL3533648.1"/>
    <property type="molecule type" value="Genomic_DNA"/>
</dbReference>
<proteinExistence type="predicted"/>
<accession>A0ABD3AR19</accession>
<organism evidence="2 3">
    <name type="scientific">Cinchona calisaya</name>
    <dbReference type="NCBI Taxonomy" id="153742"/>
    <lineage>
        <taxon>Eukaryota</taxon>
        <taxon>Viridiplantae</taxon>
        <taxon>Streptophyta</taxon>
        <taxon>Embryophyta</taxon>
        <taxon>Tracheophyta</taxon>
        <taxon>Spermatophyta</taxon>
        <taxon>Magnoliopsida</taxon>
        <taxon>eudicotyledons</taxon>
        <taxon>Gunneridae</taxon>
        <taxon>Pentapetalae</taxon>
        <taxon>asterids</taxon>
        <taxon>lamiids</taxon>
        <taxon>Gentianales</taxon>
        <taxon>Rubiaceae</taxon>
        <taxon>Cinchonoideae</taxon>
        <taxon>Cinchoneae</taxon>
        <taxon>Cinchona</taxon>
    </lineage>
</organism>
<dbReference type="Proteomes" id="UP001630127">
    <property type="component" value="Unassembled WGS sequence"/>
</dbReference>
<name>A0ABD3AR19_9GENT</name>
<gene>
    <name evidence="2" type="ORF">ACH5RR_007169</name>
</gene>
<dbReference type="AlphaFoldDB" id="A0ABD3AR19"/>
<evidence type="ECO:0000313" key="2">
    <source>
        <dbReference type="EMBL" id="KAL3533648.1"/>
    </source>
</evidence>
<reference evidence="2 3" key="1">
    <citation type="submission" date="2024-11" db="EMBL/GenBank/DDBJ databases">
        <title>A near-complete genome assembly of Cinchona calisaya.</title>
        <authorList>
            <person name="Lian D.C."/>
            <person name="Zhao X.W."/>
            <person name="Wei L."/>
        </authorList>
    </citation>
    <scope>NUCLEOTIDE SEQUENCE [LARGE SCALE GENOMIC DNA]</scope>
    <source>
        <tissue evidence="2">Nenye</tissue>
    </source>
</reference>